<feature type="non-terminal residue" evidence="1">
    <location>
        <position position="1"/>
    </location>
</feature>
<accession>A0ACA9PJW2</accession>
<organism evidence="1 2">
    <name type="scientific">Acaulospora colombiana</name>
    <dbReference type="NCBI Taxonomy" id="27376"/>
    <lineage>
        <taxon>Eukaryota</taxon>
        <taxon>Fungi</taxon>
        <taxon>Fungi incertae sedis</taxon>
        <taxon>Mucoromycota</taxon>
        <taxon>Glomeromycotina</taxon>
        <taxon>Glomeromycetes</taxon>
        <taxon>Diversisporales</taxon>
        <taxon>Acaulosporaceae</taxon>
        <taxon>Acaulospora</taxon>
    </lineage>
</organism>
<sequence>GTDPILSLPSPVFVVSNVLFISSPPALTLAQENTIERPYLGLLIYQPSIILGDPVRQSNCPSFLPPLNPAIESRRRSESTDLPPDYDRQGARCQHKQERLGYVLCPNATTSHHSDGPSPSARSSRSTRRRNLVLHEEYLDVILLLRIAVKVVAPVIFHLTSLGPPPPLQGIARFLLPSYGISDRNASSH</sequence>
<evidence type="ECO:0000313" key="1">
    <source>
        <dbReference type="EMBL" id="CAG8712675.1"/>
    </source>
</evidence>
<comment type="caution">
    <text evidence="1">The sequence shown here is derived from an EMBL/GenBank/DDBJ whole genome shotgun (WGS) entry which is preliminary data.</text>
</comment>
<protein>
    <submittedName>
        <fullName evidence="1">2836_t:CDS:1</fullName>
    </submittedName>
</protein>
<proteinExistence type="predicted"/>
<dbReference type="EMBL" id="CAJVPT010035866">
    <property type="protein sequence ID" value="CAG8712675.1"/>
    <property type="molecule type" value="Genomic_DNA"/>
</dbReference>
<keyword evidence="2" id="KW-1185">Reference proteome</keyword>
<reference evidence="1" key="1">
    <citation type="submission" date="2021-06" db="EMBL/GenBank/DDBJ databases">
        <authorList>
            <person name="Kallberg Y."/>
            <person name="Tangrot J."/>
            <person name="Rosling A."/>
        </authorList>
    </citation>
    <scope>NUCLEOTIDE SEQUENCE</scope>
    <source>
        <strain evidence="1">CL356</strain>
    </source>
</reference>
<dbReference type="Proteomes" id="UP000789525">
    <property type="component" value="Unassembled WGS sequence"/>
</dbReference>
<name>A0ACA9PJW2_9GLOM</name>
<gene>
    <name evidence="1" type="ORF">ACOLOM_LOCUS10747</name>
</gene>
<evidence type="ECO:0000313" key="2">
    <source>
        <dbReference type="Proteomes" id="UP000789525"/>
    </source>
</evidence>